<keyword evidence="3" id="KW-1185">Reference proteome</keyword>
<evidence type="ECO:0000313" key="3">
    <source>
        <dbReference type="Proteomes" id="UP001195483"/>
    </source>
</evidence>
<dbReference type="Proteomes" id="UP001195483">
    <property type="component" value="Unassembled WGS sequence"/>
</dbReference>
<keyword evidence="1" id="KW-0812">Transmembrane</keyword>
<feature type="transmembrane region" description="Helical" evidence="1">
    <location>
        <begin position="253"/>
        <end position="277"/>
    </location>
</feature>
<keyword evidence="1" id="KW-0472">Membrane</keyword>
<reference evidence="2" key="3">
    <citation type="submission" date="2023-05" db="EMBL/GenBank/DDBJ databases">
        <authorList>
            <person name="Smith C.H."/>
        </authorList>
    </citation>
    <scope>NUCLEOTIDE SEQUENCE</scope>
    <source>
        <strain evidence="2">CHS0354</strain>
        <tissue evidence="2">Mantle</tissue>
    </source>
</reference>
<accession>A0AAE0STT9</accession>
<feature type="transmembrane region" description="Helical" evidence="1">
    <location>
        <begin position="149"/>
        <end position="171"/>
    </location>
</feature>
<gene>
    <name evidence="2" type="ORF">CHS0354_040019</name>
</gene>
<protein>
    <submittedName>
        <fullName evidence="2">Uncharacterized protein</fullName>
    </submittedName>
</protein>
<name>A0AAE0STT9_9BIVA</name>
<evidence type="ECO:0000313" key="2">
    <source>
        <dbReference type="EMBL" id="KAK3597649.1"/>
    </source>
</evidence>
<dbReference type="EMBL" id="JAEAOA010002328">
    <property type="protein sequence ID" value="KAK3597649.1"/>
    <property type="molecule type" value="Genomic_DNA"/>
</dbReference>
<feature type="transmembrane region" description="Helical" evidence="1">
    <location>
        <begin position="86"/>
        <end position="109"/>
    </location>
</feature>
<sequence>MNCQVCKKTFTNILMCVSCKVFICQSCTTHMKWKCTVCGKQISVKCSIIQDDINMTSSTVDEEARVRQSEKNINNAVTSNLKMTILGIWLCMFTYTLLIYIFIPCFYFVLTNLIYPTSSFLLYYVILVPGSYTVMPIFNTIYPYTMEPLIHYGTMVFTYVIVYPFEFVASLTNKYIWVSLLSPICQYIMEFITLIFLLIAFVTSSCYSLVKWIISTPYCLYCERNIEIFIDWHPVGFGVANVFLFAAHSLRTILYVFLVPTLLLSLVFLFAITFQLCRIRREEPIMKDFISGISYISNILNYLYKGIFEVLATAINN</sequence>
<feature type="transmembrane region" description="Helical" evidence="1">
    <location>
        <begin position="226"/>
        <end position="247"/>
    </location>
</feature>
<dbReference type="AlphaFoldDB" id="A0AAE0STT9"/>
<reference evidence="2" key="1">
    <citation type="journal article" date="2021" name="Genome Biol. Evol.">
        <title>A High-Quality Reference Genome for a Parasitic Bivalve with Doubly Uniparental Inheritance (Bivalvia: Unionida).</title>
        <authorList>
            <person name="Smith C.H."/>
        </authorList>
    </citation>
    <scope>NUCLEOTIDE SEQUENCE</scope>
    <source>
        <strain evidence="2">CHS0354</strain>
    </source>
</reference>
<feature type="transmembrane region" description="Helical" evidence="1">
    <location>
        <begin position="121"/>
        <end position="142"/>
    </location>
</feature>
<feature type="transmembrane region" description="Helical" evidence="1">
    <location>
        <begin position="191"/>
        <end position="214"/>
    </location>
</feature>
<keyword evidence="1" id="KW-1133">Transmembrane helix</keyword>
<reference evidence="2" key="2">
    <citation type="journal article" date="2021" name="Genome Biol. Evol.">
        <title>Developing a high-quality reference genome for a parasitic bivalve with doubly uniparental inheritance (Bivalvia: Unionida).</title>
        <authorList>
            <person name="Smith C.H."/>
        </authorList>
    </citation>
    <scope>NUCLEOTIDE SEQUENCE</scope>
    <source>
        <strain evidence="2">CHS0354</strain>
        <tissue evidence="2">Mantle</tissue>
    </source>
</reference>
<comment type="caution">
    <text evidence="2">The sequence shown here is derived from an EMBL/GenBank/DDBJ whole genome shotgun (WGS) entry which is preliminary data.</text>
</comment>
<proteinExistence type="predicted"/>
<organism evidence="2 3">
    <name type="scientific">Potamilus streckersoni</name>
    <dbReference type="NCBI Taxonomy" id="2493646"/>
    <lineage>
        <taxon>Eukaryota</taxon>
        <taxon>Metazoa</taxon>
        <taxon>Spiralia</taxon>
        <taxon>Lophotrochozoa</taxon>
        <taxon>Mollusca</taxon>
        <taxon>Bivalvia</taxon>
        <taxon>Autobranchia</taxon>
        <taxon>Heteroconchia</taxon>
        <taxon>Palaeoheterodonta</taxon>
        <taxon>Unionida</taxon>
        <taxon>Unionoidea</taxon>
        <taxon>Unionidae</taxon>
        <taxon>Ambleminae</taxon>
        <taxon>Lampsilini</taxon>
        <taxon>Potamilus</taxon>
    </lineage>
</organism>
<evidence type="ECO:0000256" key="1">
    <source>
        <dbReference type="SAM" id="Phobius"/>
    </source>
</evidence>